<dbReference type="STRING" id="1683.Bang102_004145"/>
<reference evidence="2" key="1">
    <citation type="submission" date="2009-04" db="EMBL/GenBank/DDBJ databases">
        <authorList>
            <person name="Weinstock G."/>
            <person name="Sodergren E."/>
            <person name="Clifton S."/>
            <person name="Fulton L."/>
            <person name="Fulton B."/>
            <person name="Courtney L."/>
            <person name="Fronick C."/>
            <person name="Harrison M."/>
            <person name="Strong C."/>
            <person name="Farmer C."/>
            <person name="Delahaunty K."/>
            <person name="Markovic C."/>
            <person name="Hall O."/>
            <person name="Minx P."/>
            <person name="Tomlinson C."/>
            <person name="Mitreva M."/>
            <person name="Nelson J."/>
            <person name="Hou S."/>
            <person name="Wollam A."/>
            <person name="Pepin K.H."/>
            <person name="Johnson M."/>
            <person name="Bhonagiri V."/>
            <person name="Nash W.E."/>
            <person name="Warren W."/>
            <person name="Chinwalla A."/>
            <person name="Mardis E.R."/>
            <person name="Wilson R.K."/>
        </authorList>
    </citation>
    <scope>NUCLEOTIDE SEQUENCE [LARGE SCALE GENOMIC DNA]</scope>
    <source>
        <strain evidence="2">DSM 20098</strain>
    </source>
</reference>
<keyword evidence="1" id="KW-0472">Membrane</keyword>
<name>C4FDS3_9BIFI</name>
<dbReference type="InterPro" id="IPR029058">
    <property type="entry name" value="AB_hydrolase_fold"/>
</dbReference>
<evidence type="ECO:0000313" key="2">
    <source>
        <dbReference type="EMBL" id="EEP21104.1"/>
    </source>
</evidence>
<comment type="caution">
    <text evidence="2">The sequence shown here is derived from an EMBL/GenBank/DDBJ whole genome shotgun (WGS) entry which is preliminary data.</text>
</comment>
<feature type="transmembrane region" description="Helical" evidence="1">
    <location>
        <begin position="495"/>
        <end position="519"/>
    </location>
</feature>
<protein>
    <recommendedName>
        <fullName evidence="4">Alpha/beta hydrolase</fullName>
    </recommendedName>
</protein>
<dbReference type="SUPFAM" id="SSF53474">
    <property type="entry name" value="alpha/beta-Hydrolases"/>
    <property type="match status" value="1"/>
</dbReference>
<dbReference type="eggNOG" id="COG0657">
    <property type="taxonomic scope" value="Bacteria"/>
</dbReference>
<dbReference type="AlphaFoldDB" id="C4FDS3"/>
<organism evidence="2 3">
    <name type="scientific">Bifidobacterium angulatum DSM 20098 = JCM 7096</name>
    <dbReference type="NCBI Taxonomy" id="518635"/>
    <lineage>
        <taxon>Bacteria</taxon>
        <taxon>Bacillati</taxon>
        <taxon>Actinomycetota</taxon>
        <taxon>Actinomycetes</taxon>
        <taxon>Bifidobacteriales</taxon>
        <taxon>Bifidobacteriaceae</taxon>
        <taxon>Bifidobacterium</taxon>
    </lineage>
</organism>
<feature type="transmembrane region" description="Helical" evidence="1">
    <location>
        <begin position="403"/>
        <end position="431"/>
    </location>
</feature>
<feature type="transmembrane region" description="Helical" evidence="1">
    <location>
        <begin position="452"/>
        <end position="475"/>
    </location>
</feature>
<dbReference type="GeneID" id="42864756"/>
<keyword evidence="3" id="KW-1185">Reference proteome</keyword>
<dbReference type="Proteomes" id="UP000006408">
    <property type="component" value="Unassembled WGS sequence"/>
</dbReference>
<dbReference type="RefSeq" id="WP_003825650.1">
    <property type="nucleotide sequence ID" value="NZ_AP012322.1"/>
</dbReference>
<dbReference type="PATRIC" id="fig|518635.7.peg.420"/>
<proteinExistence type="predicted"/>
<dbReference type="Gene3D" id="3.40.50.1820">
    <property type="entry name" value="alpha/beta hydrolase"/>
    <property type="match status" value="1"/>
</dbReference>
<keyword evidence="1" id="KW-0812">Transmembrane</keyword>
<feature type="transmembrane region" description="Helical" evidence="1">
    <location>
        <begin position="556"/>
        <end position="578"/>
    </location>
</feature>
<gene>
    <name evidence="2" type="ORF">BIFANG_02461</name>
</gene>
<sequence length="580" mass="63146">MRSRPWTIGHRIAVGLPIVIVMMGLLIGISSLTTVPWNNNPTGQTIASLTNDTAVTFASADGGNADLSKPGDYKVAERALSITVDRNGRQIGGARAVKVDESADGTWQVNGKGKDCKQTITVLIREPVGATGARPGAVFMHGAGFGTAYNSFGDVAQTLASAGLVTAVIDKPVWDTTDVNRDYPASARVYDDVVNLLRGMDNVDAANVGIYATSESTWISQYLLRDDPDIAFQVLLSPMVFSPRESLGFFVSQDFALAGANEGYQSIVRRVFSADTAMLGLTNFDLDLPESNAYSIPTLVAYGSKDVMTAQVEGVKRIFAKAHEAGNWDVTVRSYPVANHVLRLGDEAQTGTLLADEYLTDMTAWVEGTVNGLDQTSERVAGNSIFQSIAVPQELQPRRAGTVYGIILHVSMLLLLAVTGIMWLIALARWIRGRMSGTRHPLGFAHRLDNALIILTATTVGTLLLFIAGLSQVIMAVVHLAWGAASTDDPGMIGWSWPVIKAVCAFVVLAWSLVFTRLIEAAWRQGILRWPLRGEPIRRMVRGEEPVIASTRFARVLFWLTFATMMYILFFFAFWGLFVY</sequence>
<keyword evidence="1" id="KW-1133">Transmembrane helix</keyword>
<feature type="transmembrane region" description="Helical" evidence="1">
    <location>
        <begin position="12"/>
        <end position="32"/>
    </location>
</feature>
<accession>C4FDS3</accession>
<evidence type="ECO:0000256" key="1">
    <source>
        <dbReference type="SAM" id="Phobius"/>
    </source>
</evidence>
<dbReference type="EMBL" id="ABYS02000004">
    <property type="protein sequence ID" value="EEP21104.1"/>
    <property type="molecule type" value="Genomic_DNA"/>
</dbReference>
<dbReference type="HOGENOM" id="CLU_503295_0_0_11"/>
<evidence type="ECO:0000313" key="3">
    <source>
        <dbReference type="Proteomes" id="UP000006408"/>
    </source>
</evidence>
<evidence type="ECO:0008006" key="4">
    <source>
        <dbReference type="Google" id="ProtNLM"/>
    </source>
</evidence>